<dbReference type="InParanoid" id="A0A165JHP9"/>
<dbReference type="EMBL" id="KV425966">
    <property type="protein sequence ID" value="KZV94862.1"/>
    <property type="molecule type" value="Genomic_DNA"/>
</dbReference>
<accession>A0A165JHP9</accession>
<evidence type="ECO:0000256" key="2">
    <source>
        <dbReference type="SAM" id="SignalP"/>
    </source>
</evidence>
<evidence type="ECO:0000313" key="3">
    <source>
        <dbReference type="EMBL" id="KZV94862.1"/>
    </source>
</evidence>
<feature type="signal peptide" evidence="2">
    <location>
        <begin position="1"/>
        <end position="21"/>
    </location>
</feature>
<evidence type="ECO:0000313" key="4">
    <source>
        <dbReference type="Proteomes" id="UP000077266"/>
    </source>
</evidence>
<name>A0A165JHP9_EXIGL</name>
<reference evidence="3 4" key="1">
    <citation type="journal article" date="2016" name="Mol. Biol. Evol.">
        <title>Comparative Genomics of Early-Diverging Mushroom-Forming Fungi Provides Insights into the Origins of Lignocellulose Decay Capabilities.</title>
        <authorList>
            <person name="Nagy L.G."/>
            <person name="Riley R."/>
            <person name="Tritt A."/>
            <person name="Adam C."/>
            <person name="Daum C."/>
            <person name="Floudas D."/>
            <person name="Sun H."/>
            <person name="Yadav J.S."/>
            <person name="Pangilinan J."/>
            <person name="Larsson K.H."/>
            <person name="Matsuura K."/>
            <person name="Barry K."/>
            <person name="Labutti K."/>
            <person name="Kuo R."/>
            <person name="Ohm R.A."/>
            <person name="Bhattacharya S.S."/>
            <person name="Shirouzu T."/>
            <person name="Yoshinaga Y."/>
            <person name="Martin F.M."/>
            <person name="Grigoriev I.V."/>
            <person name="Hibbett D.S."/>
        </authorList>
    </citation>
    <scope>NUCLEOTIDE SEQUENCE [LARGE SCALE GENOMIC DNA]</scope>
    <source>
        <strain evidence="3 4">HHB12029</strain>
    </source>
</reference>
<gene>
    <name evidence="3" type="ORF">EXIGLDRAFT_834692</name>
</gene>
<feature type="chain" id="PRO_5007860041" evidence="2">
    <location>
        <begin position="22"/>
        <end position="352"/>
    </location>
</feature>
<keyword evidence="4" id="KW-1185">Reference proteome</keyword>
<feature type="compositionally biased region" description="Low complexity" evidence="1">
    <location>
        <begin position="331"/>
        <end position="346"/>
    </location>
</feature>
<evidence type="ECO:0000256" key="1">
    <source>
        <dbReference type="SAM" id="MobiDB-lite"/>
    </source>
</evidence>
<dbReference type="Proteomes" id="UP000077266">
    <property type="component" value="Unassembled WGS sequence"/>
</dbReference>
<dbReference type="AlphaFoldDB" id="A0A165JHP9"/>
<organism evidence="3 4">
    <name type="scientific">Exidia glandulosa HHB12029</name>
    <dbReference type="NCBI Taxonomy" id="1314781"/>
    <lineage>
        <taxon>Eukaryota</taxon>
        <taxon>Fungi</taxon>
        <taxon>Dikarya</taxon>
        <taxon>Basidiomycota</taxon>
        <taxon>Agaricomycotina</taxon>
        <taxon>Agaricomycetes</taxon>
        <taxon>Auriculariales</taxon>
        <taxon>Exidiaceae</taxon>
        <taxon>Exidia</taxon>
    </lineage>
</organism>
<proteinExistence type="predicted"/>
<protein>
    <submittedName>
        <fullName evidence="3">Uncharacterized protein</fullName>
    </submittedName>
</protein>
<feature type="region of interest" description="Disordered" evidence="1">
    <location>
        <begin position="326"/>
        <end position="352"/>
    </location>
</feature>
<keyword evidence="2" id="KW-0732">Signal</keyword>
<sequence>MKFPTTPVLLASIALAPPALAAPINAVPSPDPSAHSPAIARVRMLGSPAIREGSGCRRSIPLYTKRDVPAAVATASATLLPPAAHGLGFDIPAPIFQTVDDVNSVLSDPTQIEQAVESAISSVTDVAGDVTPTIKSMTGSASATASSLPLSTIESTLDGAENEVEDLVGEDLTPKIPSSASAPKSAPSNIVDQLLGKNSRRHQRQHHGHVQPDMEAARAADMLFSAPRNAPTSVVSTAAMPVGTATDKISALIGIAQPIVTAAPSSATEHLKSAATAMWTPPAALGPAKHHFNPMEDSAPFSVVPASLERPGWVYADGISQGGDFGAQTVSQSSFPSHSVSSASSSATNKPQ</sequence>